<proteinExistence type="predicted"/>
<dbReference type="Proteomes" id="UP000250275">
    <property type="component" value="Unassembled WGS sequence"/>
</dbReference>
<protein>
    <submittedName>
        <fullName evidence="1">Uncharacterized protein</fullName>
    </submittedName>
</protein>
<dbReference type="AlphaFoldDB" id="A0A310SC94"/>
<organism evidence="1 2">
    <name type="scientific">Eufriesea mexicana</name>
    <dbReference type="NCBI Taxonomy" id="516756"/>
    <lineage>
        <taxon>Eukaryota</taxon>
        <taxon>Metazoa</taxon>
        <taxon>Ecdysozoa</taxon>
        <taxon>Arthropoda</taxon>
        <taxon>Hexapoda</taxon>
        <taxon>Insecta</taxon>
        <taxon>Pterygota</taxon>
        <taxon>Neoptera</taxon>
        <taxon>Endopterygota</taxon>
        <taxon>Hymenoptera</taxon>
        <taxon>Apocrita</taxon>
        <taxon>Aculeata</taxon>
        <taxon>Apoidea</taxon>
        <taxon>Anthophila</taxon>
        <taxon>Apidae</taxon>
        <taxon>Eufriesea</taxon>
    </lineage>
</organism>
<dbReference type="EMBL" id="KQ761546">
    <property type="protein sequence ID" value="OAD57390.1"/>
    <property type="molecule type" value="Genomic_DNA"/>
</dbReference>
<sequence length="413" mass="45429">MDTLVDHVLSVSTPPFSLPVPYFLRQSHLQDLFPLYDILHRLPLTCHVLPVPLLRPVAPTLHRGSPQTKDPEVGLATRHPLLDLSRNPPPLPLPGCLDHATIVPASLHPLDPVIDRAHPQSVCPVLLLFRPFRPIPSLTGSHVLVPTDPLRTVRWSGRGVHRHVLDARTIVAGEYVLTSFRGVQAVTVTAFPGTGAISASSSVAPSCNVRHDRGGLVYAEVFGVPGGRKGDSRATVALLRYPIAMSLAATRSVEQVMRSQGLLVDHVLVERHLVGKKAQTVPLFPRFCPLAFTPLNYPFLWGPRLSPTTPARFFPPKRSSSASRVSSVADVRMLLSFCAGKSCHGLVRHVQIPNCHSVEHHLTPFQHFAFVLFIICILFYSTCGEEWCFEAVSGRDVTYESPWSTIIPNRDGL</sequence>
<gene>
    <name evidence="1" type="ORF">WN48_02136</name>
</gene>
<name>A0A310SC94_9HYME</name>
<keyword evidence="2" id="KW-1185">Reference proteome</keyword>
<accession>A0A310SC94</accession>
<evidence type="ECO:0000313" key="1">
    <source>
        <dbReference type="EMBL" id="OAD57390.1"/>
    </source>
</evidence>
<reference evidence="1 2" key="1">
    <citation type="submission" date="2015-07" db="EMBL/GenBank/DDBJ databases">
        <title>The genome of Eufriesea mexicana.</title>
        <authorList>
            <person name="Pan H."/>
            <person name="Kapheim K."/>
        </authorList>
    </citation>
    <scope>NUCLEOTIDE SEQUENCE [LARGE SCALE GENOMIC DNA]</scope>
    <source>
        <strain evidence="1">0111107269</strain>
        <tissue evidence="1">Whole body</tissue>
    </source>
</reference>
<evidence type="ECO:0000313" key="2">
    <source>
        <dbReference type="Proteomes" id="UP000250275"/>
    </source>
</evidence>